<dbReference type="EMBL" id="CAWUHB010000006">
    <property type="protein sequence ID" value="CAK7213377.1"/>
    <property type="molecule type" value="Genomic_DNA"/>
</dbReference>
<gene>
    <name evidence="2" type="ORF">SCUCBS95973_001783</name>
</gene>
<feature type="region of interest" description="Disordered" evidence="1">
    <location>
        <begin position="41"/>
        <end position="61"/>
    </location>
</feature>
<sequence length="261" mass="28368">MIKEESSHDEMHLADDNPLIYFLTPTLPLLSVDEDGESYFIDDSDSSSYFNDNDNDNGMDDDSAFYSSAMDFEFDAGIEDATQPQPVVRSVSPSSLAESIGTHGRISRIPLRPPTPPRVSMDSSLHPNRPHPIGSAAIDDDGEDYIHFGGASQTSWPIPSAKGKSTHISPSPLSSSPASPRSASDNHDLYALYHSNSSASHLTAAGAMIVRRRSPRSWRVPSPEVFSIEEETEEELSTGVAAAKPPQKKKVRFILPGEEVA</sequence>
<accession>A0ABP0B1N8</accession>
<feature type="region of interest" description="Disordered" evidence="1">
    <location>
        <begin position="85"/>
        <end position="183"/>
    </location>
</feature>
<comment type="caution">
    <text evidence="2">The sequence shown here is derived from an EMBL/GenBank/DDBJ whole genome shotgun (WGS) entry which is preliminary data.</text>
</comment>
<evidence type="ECO:0000313" key="2">
    <source>
        <dbReference type="EMBL" id="CAK7213377.1"/>
    </source>
</evidence>
<keyword evidence="3" id="KW-1185">Reference proteome</keyword>
<protein>
    <submittedName>
        <fullName evidence="2">Uncharacterized protein</fullName>
    </submittedName>
</protein>
<organism evidence="2 3">
    <name type="scientific">Sporothrix curviconia</name>
    <dbReference type="NCBI Taxonomy" id="1260050"/>
    <lineage>
        <taxon>Eukaryota</taxon>
        <taxon>Fungi</taxon>
        <taxon>Dikarya</taxon>
        <taxon>Ascomycota</taxon>
        <taxon>Pezizomycotina</taxon>
        <taxon>Sordariomycetes</taxon>
        <taxon>Sordariomycetidae</taxon>
        <taxon>Ophiostomatales</taxon>
        <taxon>Ophiostomataceae</taxon>
        <taxon>Sporothrix</taxon>
    </lineage>
</organism>
<feature type="compositionally biased region" description="Low complexity" evidence="1">
    <location>
        <begin position="169"/>
        <end position="183"/>
    </location>
</feature>
<proteinExistence type="predicted"/>
<dbReference type="Proteomes" id="UP001642405">
    <property type="component" value="Unassembled WGS sequence"/>
</dbReference>
<evidence type="ECO:0000313" key="3">
    <source>
        <dbReference type="Proteomes" id="UP001642405"/>
    </source>
</evidence>
<reference evidence="2 3" key="1">
    <citation type="submission" date="2024-01" db="EMBL/GenBank/DDBJ databases">
        <authorList>
            <person name="Allen C."/>
            <person name="Tagirdzhanova G."/>
        </authorList>
    </citation>
    <scope>NUCLEOTIDE SEQUENCE [LARGE SCALE GENOMIC DNA]</scope>
</reference>
<name>A0ABP0B1N8_9PEZI</name>
<evidence type="ECO:0000256" key="1">
    <source>
        <dbReference type="SAM" id="MobiDB-lite"/>
    </source>
</evidence>
<feature type="compositionally biased region" description="Low complexity" evidence="1">
    <location>
        <begin position="85"/>
        <end position="95"/>
    </location>
</feature>